<dbReference type="eggNOG" id="ENOG502QWT8">
    <property type="taxonomic scope" value="Eukaryota"/>
</dbReference>
<keyword evidence="3" id="KW-1185">Reference proteome</keyword>
<dbReference type="OrthoDB" id="298589at2759"/>
<feature type="region of interest" description="Disordered" evidence="1">
    <location>
        <begin position="769"/>
        <end position="796"/>
    </location>
</feature>
<feature type="compositionally biased region" description="Polar residues" evidence="1">
    <location>
        <begin position="935"/>
        <end position="950"/>
    </location>
</feature>
<dbReference type="AlphaFoldDB" id="Q22GD3"/>
<feature type="region of interest" description="Disordered" evidence="1">
    <location>
        <begin position="696"/>
        <end position="717"/>
    </location>
</feature>
<organism evidence="2 3">
    <name type="scientific">Tetrahymena thermophila (strain SB210)</name>
    <dbReference type="NCBI Taxonomy" id="312017"/>
    <lineage>
        <taxon>Eukaryota</taxon>
        <taxon>Sar</taxon>
        <taxon>Alveolata</taxon>
        <taxon>Ciliophora</taxon>
        <taxon>Intramacronucleata</taxon>
        <taxon>Oligohymenophorea</taxon>
        <taxon>Hymenostomatida</taxon>
        <taxon>Tetrahymenina</taxon>
        <taxon>Tetrahymenidae</taxon>
        <taxon>Tetrahymena</taxon>
    </lineage>
</organism>
<dbReference type="OMA" id="MAHEDEK"/>
<dbReference type="KEGG" id="tet:TTHERM_00703900"/>
<proteinExistence type="predicted"/>
<evidence type="ECO:0000313" key="3">
    <source>
        <dbReference type="Proteomes" id="UP000009168"/>
    </source>
</evidence>
<name>Q22GD3_TETTS</name>
<reference evidence="3" key="1">
    <citation type="journal article" date="2006" name="PLoS Biol.">
        <title>Macronuclear genome sequence of the ciliate Tetrahymena thermophila, a model eukaryote.</title>
        <authorList>
            <person name="Eisen J.A."/>
            <person name="Coyne R.S."/>
            <person name="Wu M."/>
            <person name="Wu D."/>
            <person name="Thiagarajan M."/>
            <person name="Wortman J.R."/>
            <person name="Badger J.H."/>
            <person name="Ren Q."/>
            <person name="Amedeo P."/>
            <person name="Jones K.M."/>
            <person name="Tallon L.J."/>
            <person name="Delcher A.L."/>
            <person name="Salzberg S.L."/>
            <person name="Silva J.C."/>
            <person name="Haas B.J."/>
            <person name="Majoros W.H."/>
            <person name="Farzad M."/>
            <person name="Carlton J.M."/>
            <person name="Smith R.K. Jr."/>
            <person name="Garg J."/>
            <person name="Pearlman R.E."/>
            <person name="Karrer K.M."/>
            <person name="Sun L."/>
            <person name="Manning G."/>
            <person name="Elde N.C."/>
            <person name="Turkewitz A.P."/>
            <person name="Asai D.J."/>
            <person name="Wilkes D.E."/>
            <person name="Wang Y."/>
            <person name="Cai H."/>
            <person name="Collins K."/>
            <person name="Stewart B.A."/>
            <person name="Lee S.R."/>
            <person name="Wilamowska K."/>
            <person name="Weinberg Z."/>
            <person name="Ruzzo W.L."/>
            <person name="Wloga D."/>
            <person name="Gaertig J."/>
            <person name="Frankel J."/>
            <person name="Tsao C.-C."/>
            <person name="Gorovsky M.A."/>
            <person name="Keeling P.J."/>
            <person name="Waller R.F."/>
            <person name="Patron N.J."/>
            <person name="Cherry J.M."/>
            <person name="Stover N.A."/>
            <person name="Krieger C.J."/>
            <person name="del Toro C."/>
            <person name="Ryder H.F."/>
            <person name="Williamson S.C."/>
            <person name="Barbeau R.A."/>
            <person name="Hamilton E.P."/>
            <person name="Orias E."/>
        </authorList>
    </citation>
    <scope>NUCLEOTIDE SEQUENCE [LARGE SCALE GENOMIC DNA]</scope>
    <source>
        <strain evidence="3">SB210</strain>
    </source>
</reference>
<dbReference type="InParanoid" id="Q22GD3"/>
<feature type="region of interest" description="Disordered" evidence="1">
    <location>
        <begin position="1027"/>
        <end position="1047"/>
    </location>
</feature>
<evidence type="ECO:0000256" key="1">
    <source>
        <dbReference type="SAM" id="MobiDB-lite"/>
    </source>
</evidence>
<dbReference type="HOGENOM" id="CLU_282785_0_0_1"/>
<dbReference type="RefSeq" id="XP_001032061.1">
    <property type="nucleotide sequence ID" value="XM_001032061.3"/>
</dbReference>
<feature type="compositionally biased region" description="Polar residues" evidence="1">
    <location>
        <begin position="1034"/>
        <end position="1047"/>
    </location>
</feature>
<feature type="region of interest" description="Disordered" evidence="1">
    <location>
        <begin position="935"/>
        <end position="966"/>
    </location>
</feature>
<gene>
    <name evidence="2" type="ORF">TTHERM_00703900</name>
</gene>
<dbReference type="EMBL" id="GG662460">
    <property type="protein sequence ID" value="EAR84398.1"/>
    <property type="molecule type" value="Genomic_DNA"/>
</dbReference>
<protein>
    <submittedName>
        <fullName evidence="2">Uncharacterized protein</fullName>
    </submittedName>
</protein>
<feature type="compositionally biased region" description="Polar residues" evidence="1">
    <location>
        <begin position="698"/>
        <end position="714"/>
    </location>
</feature>
<sequence>MMISNTNSVVYNIYYLLWIKDSGLQESKFPVRIPDTIIINGRQISNWFFTGSNDQVLKKKVNHLLPEAIFDSFTKRDVKSGIVAQIIQGEQKGEKLTKIQQKAQQSHLLMAHEDEKVMIRYLTVDQLHKFLFEDLNELNLDESLILQKFINPYGEHNNNVQALWSPSTCVFNKRINNKKLNDTQYDSYERAVTFDGPEILSKAVCLKGKQISGEIRKLCEFIVKRIAHVTYERTMINRMVLYFKADKDNKLFFQYCTSLRLKDEIKNVVKRRETDPEKYMFNNTPLVIESNFQKPANIKNTYSISNSRPMRMENNLACLSCDMKYQFQDMMEIPFSFLLKFENFSKDQNIIKPHYLEDGMMIDVENQQKISQKRNNKKNQVEVQLTNQQVMEFMNSDNEFNFDETKLYVGANQAPPHPLLAKIYPKMSKENYVQFKEKGYFDNLYIKMCHNCYYYYTQNQVISGAPLLPNENVLEIKRNLAQKGSQLFTPKMHKIALEKNLELALEYDYAKHLNPTIYQQRLEILQRNNQFVMQQKQQSPLKNDLANTENTIQKQNSDYLAFKNNLRRHSEENLNKIQQKQNLIQTARQEKVSGQEKQINLQRENIQILPLTNKNKKDIDSFINSSKASTARPLTTKMFSTMDSALKSQKRFEILINLAQKGIKSRIVDGNNLNQISSPSVIKQKIETPFMIYRDSNKNSNNQYSKHTSTTNDDSFTKQKEQVLEMYVSEYDKNNKFEYVKLNKDDEYQKDNISQEQSKQNILDKKQSIQTRYSINNSKNSIQESKTERSSNSANMTDIEKSSQKLFISQKNSNQQSYFKYRNPSLKGNFQQNNFMNFQSSQTDSTELSLNSLQTYRPNTTQNSANRLHTIKEINQIQSSSQIKPFISPYLSHRSQHKFQISYPKYLNKKLKERNQNSEGMTDIRDLKSYTSHSSRAKFISTSSNKNIDSPQPKDKKGSNTKNKNDILLTESSYQVTNTNLNTSINQQISPNHNILDLKFSQIQSNSAQNLLTNRTDEFQIGTATTNHYDKTENNGTTIDQKSNDQYSQQNENLNFQNKDQNALNEEELKTNTQQLQINKYFASESDYNKKIQEIIQDYQDQKD</sequence>
<dbReference type="GeneID" id="7831893"/>
<accession>Q22GD3</accession>
<evidence type="ECO:0000313" key="2">
    <source>
        <dbReference type="EMBL" id="EAR84398.1"/>
    </source>
</evidence>
<dbReference type="Proteomes" id="UP000009168">
    <property type="component" value="Unassembled WGS sequence"/>
</dbReference>